<dbReference type="RefSeq" id="WP_156413295.1">
    <property type="nucleotide sequence ID" value="NZ_JBHSQC010000022.1"/>
</dbReference>
<feature type="transmembrane region" description="Helical" evidence="1">
    <location>
        <begin position="100"/>
        <end position="119"/>
    </location>
</feature>
<feature type="transmembrane region" description="Helical" evidence="1">
    <location>
        <begin position="75"/>
        <end position="94"/>
    </location>
</feature>
<proteinExistence type="predicted"/>
<accession>A0ABW4NL78</accession>
<feature type="transmembrane region" description="Helical" evidence="1">
    <location>
        <begin position="42"/>
        <end position="63"/>
    </location>
</feature>
<comment type="caution">
    <text evidence="2">The sequence shown here is derived from an EMBL/GenBank/DDBJ whole genome shotgun (WGS) entry which is preliminary data.</text>
</comment>
<keyword evidence="3" id="KW-1185">Reference proteome</keyword>
<protein>
    <recommendedName>
        <fullName evidence="4">1,4-dihydroxy-2-naphthoate octaprenyltransferase</fullName>
    </recommendedName>
</protein>
<evidence type="ECO:0000256" key="1">
    <source>
        <dbReference type="SAM" id="Phobius"/>
    </source>
</evidence>
<evidence type="ECO:0000313" key="2">
    <source>
        <dbReference type="EMBL" id="MFD1798556.1"/>
    </source>
</evidence>
<dbReference type="EMBL" id="JBHUFF010000007">
    <property type="protein sequence ID" value="MFD1798556.1"/>
    <property type="molecule type" value="Genomic_DNA"/>
</dbReference>
<sequence>MANFTYQRFQAFFNHSLFIIFATPLTYLFVGTLYAAQITRVHFLPFFLLYCFILLNQFLEKFLERWIKKTSRHSTIFLLIFELLNLSLVVYFTFSLHYLIGMLLLFYSLLVHGQFYLIKIGLAWFSIAMQAVFKGAIMTYISFSIQVLFIPNTLFLWSIPLVLLALFVELGKYQTSLKPLVSVTTNELFTDRTTYLALNSVLVLLYFSSFLMLWPSFSYFTCLLLLSMPAAWTAIQSYDPTKAVKKNTNTLKQLSLYSLLYLFLFACIISTRFFIH</sequence>
<feature type="transmembrane region" description="Helical" evidence="1">
    <location>
        <begin position="217"/>
        <end position="235"/>
    </location>
</feature>
<feature type="transmembrane region" description="Helical" evidence="1">
    <location>
        <begin position="12"/>
        <end position="36"/>
    </location>
</feature>
<feature type="transmembrane region" description="Helical" evidence="1">
    <location>
        <begin position="155"/>
        <end position="173"/>
    </location>
</feature>
<keyword evidence="1" id="KW-1133">Transmembrane helix</keyword>
<evidence type="ECO:0000313" key="3">
    <source>
        <dbReference type="Proteomes" id="UP001597285"/>
    </source>
</evidence>
<evidence type="ECO:0008006" key="4">
    <source>
        <dbReference type="Google" id="ProtNLM"/>
    </source>
</evidence>
<dbReference type="Proteomes" id="UP001597285">
    <property type="component" value="Unassembled WGS sequence"/>
</dbReference>
<keyword evidence="1" id="KW-0472">Membrane</keyword>
<keyword evidence="1" id="KW-0812">Transmembrane</keyword>
<feature type="transmembrane region" description="Helical" evidence="1">
    <location>
        <begin position="256"/>
        <end position="275"/>
    </location>
</feature>
<gene>
    <name evidence="2" type="ORF">ACFSBK_01625</name>
</gene>
<organism evidence="2 3">
    <name type="scientific">Carnobacterium antarcticum</name>
    <dbReference type="NCBI Taxonomy" id="2126436"/>
    <lineage>
        <taxon>Bacteria</taxon>
        <taxon>Bacillati</taxon>
        <taxon>Bacillota</taxon>
        <taxon>Bacilli</taxon>
        <taxon>Lactobacillales</taxon>
        <taxon>Carnobacteriaceae</taxon>
        <taxon>Carnobacterium</taxon>
    </lineage>
</organism>
<name>A0ABW4NL78_9LACT</name>
<reference evidence="3" key="1">
    <citation type="journal article" date="2019" name="Int. J. Syst. Evol. Microbiol.">
        <title>The Global Catalogue of Microorganisms (GCM) 10K type strain sequencing project: providing services to taxonomists for standard genome sequencing and annotation.</title>
        <authorList>
            <consortium name="The Broad Institute Genomics Platform"/>
            <consortium name="The Broad Institute Genome Sequencing Center for Infectious Disease"/>
            <person name="Wu L."/>
            <person name="Ma J."/>
        </authorList>
    </citation>
    <scope>NUCLEOTIDE SEQUENCE [LARGE SCALE GENOMIC DNA]</scope>
    <source>
        <strain evidence="3">KCTC 42143</strain>
    </source>
</reference>